<dbReference type="Pfam" id="PF24081">
    <property type="entry name" value="PH_SLA1"/>
    <property type="match status" value="1"/>
</dbReference>
<keyword evidence="6 11" id="KW-0728">SH3 domain</keyword>
<dbReference type="CDD" id="cd11773">
    <property type="entry name" value="SH3_Sla1p_1"/>
    <property type="match status" value="1"/>
</dbReference>
<dbReference type="Proteomes" id="UP001383192">
    <property type="component" value="Unassembled WGS sequence"/>
</dbReference>
<dbReference type="EMBL" id="JAYKXP010000016">
    <property type="protein sequence ID" value="KAK7049547.1"/>
    <property type="molecule type" value="Genomic_DNA"/>
</dbReference>
<evidence type="ECO:0000313" key="15">
    <source>
        <dbReference type="Proteomes" id="UP001383192"/>
    </source>
</evidence>
<evidence type="ECO:0000256" key="10">
    <source>
        <dbReference type="ARBA" id="ARBA00023212"/>
    </source>
</evidence>
<feature type="region of interest" description="Disordered" evidence="12">
    <location>
        <begin position="255"/>
        <end position="324"/>
    </location>
</feature>
<feature type="compositionally biased region" description="Polar residues" evidence="12">
    <location>
        <begin position="1026"/>
        <end position="1040"/>
    </location>
</feature>
<feature type="compositionally biased region" description="Acidic residues" evidence="12">
    <location>
        <begin position="300"/>
        <end position="311"/>
    </location>
</feature>
<dbReference type="GO" id="GO:0042802">
    <property type="term" value="F:identical protein binding"/>
    <property type="evidence" value="ECO:0007669"/>
    <property type="project" value="InterPro"/>
</dbReference>
<feature type="compositionally biased region" description="Basic and acidic residues" evidence="12">
    <location>
        <begin position="438"/>
        <end position="461"/>
    </location>
</feature>
<dbReference type="Gene3D" id="2.30.30.700">
    <property type="entry name" value="SLA1 homology domain 1"/>
    <property type="match status" value="1"/>
</dbReference>
<evidence type="ECO:0000256" key="3">
    <source>
        <dbReference type="ARBA" id="ARBA00004413"/>
    </source>
</evidence>
<evidence type="ECO:0000256" key="12">
    <source>
        <dbReference type="SAM" id="MobiDB-lite"/>
    </source>
</evidence>
<reference evidence="14 15" key="1">
    <citation type="submission" date="2024-01" db="EMBL/GenBank/DDBJ databases">
        <title>A draft genome for a cacao thread blight-causing isolate of Paramarasmius palmivorus.</title>
        <authorList>
            <person name="Baruah I.K."/>
            <person name="Bukari Y."/>
            <person name="Amoako-Attah I."/>
            <person name="Meinhardt L.W."/>
            <person name="Bailey B.A."/>
            <person name="Cohen S.P."/>
        </authorList>
    </citation>
    <scope>NUCLEOTIDE SEQUENCE [LARGE SCALE GENOMIC DNA]</scope>
    <source>
        <strain evidence="14 15">GH-12</strain>
    </source>
</reference>
<dbReference type="GO" id="GO:0010008">
    <property type="term" value="C:endosome membrane"/>
    <property type="evidence" value="ECO:0007669"/>
    <property type="project" value="UniProtKB-SubCell"/>
</dbReference>
<dbReference type="PANTHER" id="PTHR15735">
    <property type="entry name" value="FCH AND DOUBLE SH3 DOMAINS PROTEIN"/>
    <property type="match status" value="1"/>
</dbReference>
<gene>
    <name evidence="14" type="primary">SLA1</name>
    <name evidence="14" type="ORF">VNI00_005578</name>
</gene>
<feature type="compositionally biased region" description="Basic and acidic residues" evidence="12">
    <location>
        <begin position="407"/>
        <end position="429"/>
    </location>
</feature>
<dbReference type="AlphaFoldDB" id="A0AAW0DH47"/>
<feature type="domain" description="SH3" evidence="13">
    <location>
        <begin position="8"/>
        <end position="67"/>
    </location>
</feature>
<keyword evidence="9" id="KW-0009">Actin-binding</keyword>
<proteinExistence type="inferred from homology"/>
<dbReference type="PANTHER" id="PTHR15735:SF21">
    <property type="entry name" value="PROTEIN NERVOUS WRECK"/>
    <property type="match status" value="1"/>
</dbReference>
<dbReference type="SMART" id="SM00326">
    <property type="entry name" value="SH3"/>
    <property type="match status" value="3"/>
</dbReference>
<evidence type="ECO:0000313" key="14">
    <source>
        <dbReference type="EMBL" id="KAK7049547.1"/>
    </source>
</evidence>
<dbReference type="GO" id="GO:0030674">
    <property type="term" value="F:protein-macromolecule adaptor activity"/>
    <property type="evidence" value="ECO:0007669"/>
    <property type="project" value="InterPro"/>
</dbReference>
<dbReference type="InterPro" id="IPR007131">
    <property type="entry name" value="SHD1"/>
</dbReference>
<feature type="compositionally biased region" description="Polar residues" evidence="12">
    <location>
        <begin position="735"/>
        <end position="764"/>
    </location>
</feature>
<keyword evidence="7" id="KW-0254">Endocytosis</keyword>
<dbReference type="GO" id="GO:0030479">
    <property type="term" value="C:actin cortical patch"/>
    <property type="evidence" value="ECO:0007669"/>
    <property type="project" value="UniProtKB-SubCell"/>
</dbReference>
<feature type="region of interest" description="Disordered" evidence="12">
    <location>
        <begin position="381"/>
        <end position="520"/>
    </location>
</feature>
<comment type="similarity">
    <text evidence="4">Belongs to the SLA1 family.</text>
</comment>
<feature type="region of interest" description="Disordered" evidence="12">
    <location>
        <begin position="997"/>
        <end position="1133"/>
    </location>
</feature>
<dbReference type="GO" id="GO:0005886">
    <property type="term" value="C:plasma membrane"/>
    <property type="evidence" value="ECO:0007669"/>
    <property type="project" value="UniProtKB-SubCell"/>
</dbReference>
<dbReference type="GO" id="GO:0043130">
    <property type="term" value="F:ubiquitin binding"/>
    <property type="evidence" value="ECO:0007669"/>
    <property type="project" value="InterPro"/>
</dbReference>
<feature type="domain" description="SH3" evidence="13">
    <location>
        <begin position="322"/>
        <end position="381"/>
    </location>
</feature>
<accession>A0AAW0DH47</accession>
<dbReference type="InterPro" id="IPR035800">
    <property type="entry name" value="Sla1_SH3_1"/>
</dbReference>
<feature type="domain" description="SH3" evidence="13">
    <location>
        <begin position="70"/>
        <end position="130"/>
    </location>
</feature>
<dbReference type="GO" id="GO:0030833">
    <property type="term" value="P:regulation of actin filament polymerization"/>
    <property type="evidence" value="ECO:0007669"/>
    <property type="project" value="TreeGrafter"/>
</dbReference>
<feature type="compositionally biased region" description="Low complexity" evidence="12">
    <location>
        <begin position="997"/>
        <end position="1022"/>
    </location>
</feature>
<feature type="compositionally biased region" description="Polar residues" evidence="12">
    <location>
        <begin position="1088"/>
        <end position="1101"/>
    </location>
</feature>
<evidence type="ECO:0000256" key="11">
    <source>
        <dbReference type="PROSITE-ProRule" id="PRU00192"/>
    </source>
</evidence>
<dbReference type="InterPro" id="IPR001452">
    <property type="entry name" value="SH3_domain"/>
</dbReference>
<feature type="compositionally biased region" description="Low complexity" evidence="12">
    <location>
        <begin position="478"/>
        <end position="487"/>
    </location>
</feature>
<evidence type="ECO:0000256" key="6">
    <source>
        <dbReference type="ARBA" id="ARBA00022443"/>
    </source>
</evidence>
<dbReference type="GO" id="GO:0006897">
    <property type="term" value="P:endocytosis"/>
    <property type="evidence" value="ECO:0007669"/>
    <property type="project" value="UniProtKB-KW"/>
</dbReference>
<dbReference type="Pfam" id="PF03983">
    <property type="entry name" value="SHD1"/>
    <property type="match status" value="1"/>
</dbReference>
<feature type="compositionally biased region" description="Low complexity" evidence="12">
    <location>
        <begin position="1041"/>
        <end position="1058"/>
    </location>
</feature>
<comment type="caution">
    <text evidence="14">The sequence shown here is derived from an EMBL/GenBank/DDBJ whole genome shotgun (WGS) entry which is preliminary data.</text>
</comment>
<evidence type="ECO:0000256" key="8">
    <source>
        <dbReference type="ARBA" id="ARBA00022753"/>
    </source>
</evidence>
<keyword evidence="15" id="KW-1185">Reference proteome</keyword>
<evidence type="ECO:0000256" key="5">
    <source>
        <dbReference type="ARBA" id="ARBA00020357"/>
    </source>
</evidence>
<evidence type="ECO:0000259" key="13">
    <source>
        <dbReference type="PROSITE" id="PS50002"/>
    </source>
</evidence>
<dbReference type="InterPro" id="IPR056996">
    <property type="entry name" value="PH_SLA1"/>
</dbReference>
<evidence type="ECO:0000256" key="7">
    <source>
        <dbReference type="ARBA" id="ARBA00022583"/>
    </source>
</evidence>
<feature type="compositionally biased region" description="Polar residues" evidence="12">
    <location>
        <begin position="258"/>
        <end position="274"/>
    </location>
</feature>
<evidence type="ECO:0000256" key="2">
    <source>
        <dbReference type="ARBA" id="ARBA00004134"/>
    </source>
</evidence>
<dbReference type="PRINTS" id="PR00452">
    <property type="entry name" value="SH3DOMAIN"/>
</dbReference>
<comment type="subcellular location">
    <subcellularLocation>
        <location evidence="3">Cell membrane</location>
        <topology evidence="3">Peripheral membrane protein</topology>
        <orientation evidence="3">Cytoplasmic side</orientation>
    </subcellularLocation>
    <subcellularLocation>
        <location evidence="2">Cytoplasm</location>
        <location evidence="2">Cytoskeleton</location>
        <location evidence="2">Actin patch</location>
    </subcellularLocation>
    <subcellularLocation>
        <location evidence="1">Endosome membrane</location>
        <topology evidence="1">Peripheral membrane protein</topology>
        <orientation evidence="1">Cytoplasmic side</orientation>
    </subcellularLocation>
</comment>
<feature type="compositionally biased region" description="Polar residues" evidence="12">
    <location>
        <begin position="771"/>
        <end position="780"/>
    </location>
</feature>
<dbReference type="InterPro" id="IPR036028">
    <property type="entry name" value="SH3-like_dom_sf"/>
</dbReference>
<protein>
    <recommendedName>
        <fullName evidence="5">Actin cytoskeleton-regulatory complex protein SLA1</fullName>
    </recommendedName>
</protein>
<evidence type="ECO:0000256" key="4">
    <source>
        <dbReference type="ARBA" id="ARBA00007948"/>
    </source>
</evidence>
<feature type="compositionally biased region" description="Low complexity" evidence="12">
    <location>
        <begin position="381"/>
        <end position="394"/>
    </location>
</feature>
<dbReference type="SUPFAM" id="SSF50044">
    <property type="entry name" value="SH3-domain"/>
    <property type="match status" value="3"/>
</dbReference>
<keyword evidence="10" id="KW-0206">Cytoskeleton</keyword>
<keyword evidence="10" id="KW-0963">Cytoplasm</keyword>
<dbReference type="Gene3D" id="1.10.150.50">
    <property type="entry name" value="Transcription Factor, Ets-1"/>
    <property type="match status" value="1"/>
</dbReference>
<feature type="region of interest" description="Disordered" evidence="12">
    <location>
        <begin position="691"/>
        <end position="849"/>
    </location>
</feature>
<organism evidence="14 15">
    <name type="scientific">Paramarasmius palmivorus</name>
    <dbReference type="NCBI Taxonomy" id="297713"/>
    <lineage>
        <taxon>Eukaryota</taxon>
        <taxon>Fungi</taxon>
        <taxon>Dikarya</taxon>
        <taxon>Basidiomycota</taxon>
        <taxon>Agaricomycotina</taxon>
        <taxon>Agaricomycetes</taxon>
        <taxon>Agaricomycetidae</taxon>
        <taxon>Agaricales</taxon>
        <taxon>Marasmiineae</taxon>
        <taxon>Marasmiaceae</taxon>
        <taxon>Paramarasmius</taxon>
    </lineage>
</organism>
<feature type="compositionally biased region" description="Low complexity" evidence="12">
    <location>
        <begin position="790"/>
        <end position="828"/>
    </location>
</feature>
<feature type="compositionally biased region" description="Polar residues" evidence="12">
    <location>
        <begin position="1120"/>
        <end position="1133"/>
    </location>
</feature>
<sequence>MSSQPFEEYLAVLKACYDYSPQSEDEIAIKEDQILFLIERTDEDWWKVKVKDDPQESTGLVPAAYVEQAEHTSVVKALYDYEATAEGELTVKEDDILLAFETEEDWTLVQSTTKGKAGLVPANYVEPHDEGASSATSQIVIPPDPPRPVSTYVDPAERVASAKANTDDIKTWSVSEVDKKGKKLKGTLGVGNGAVFFASETSKAAVQKWQTADITNISIDKSKHVTFDVGGANPTSLHFHAGSKDNAEAIAEKLESSKAISTASQSPAANDTPNKSPPKKASVHFSPASPTIIPPREPSEDGSYEEQEEDQPVNGADRDDDDDGEKVVVLYDFTADGDDELTVAEGEHLVVLEKDDEWWKCRNQKGREGVVPAQYVEAIASSSGASSASANAAKVAKEAAEAQAKAESQRRAEEARAKAEAEAKARAEAEAEAEAQAEAERAQKEEEERKARKKQEAKQRAEAAQAAAEAERKKRQEAAAARAEQSSPAPSPREDKRRSTSNAGSKANDNGFPPAERVRTWHDRSGQFRVDAALLGFKDGKLRLHKTNGVIVEVPSEKMSVEDMKYIEKSYNKKPKPKEDDDDNIPLAHQKRASTIRQAPKKGPTVDWFDFFLSAGCDLDDCTRYAAAFERDKIDEAILPDITEGTMRSLGLREGDIIRVKKAIDSRKPPKKDADPREAQIANDEALARQLEAQEKSGSKAAPNLFASPGGALKTSRRGRPQPSKSLPASVDINAINTVSEQIQRTSSPQLLSPESARASTSTPVQPPPRSSSALATTSGFDDDAWTNRPSSTKPIAPSPPATTARAPSAPPATATATTTAAPAAPAAAPEPPKPAAPATTSSPNSLAKTTESDIFDQLARLSELRKLTPQAPVVAAAPAPVMAPAQVPTPISNPASPPPASFMSGLGVNNSPLSMGQHLQNQQTGILPQTTAYNGPRGPFAPVPANQSLLQPLVPTQTGFNGFVPTRPGSTPSFLSSQPTGMPGTQPLMSQPTGMPFNGFNNNPSPFQANGGFQSSGNFNGPSPIMSNPTGFNPSPNFGQSPFNQSPFNQSPFNNPISSPPPVPPLPSSNAPSTTDTSPANIFAQMKSGTFANDNQSGPQGSDKYDALRPNPMVPQATGWGNFQGSSFVGYR</sequence>
<keyword evidence="8" id="KW-0967">Endosome</keyword>
<feature type="compositionally biased region" description="Pro residues" evidence="12">
    <location>
        <begin position="1059"/>
        <end position="1068"/>
    </location>
</feature>
<dbReference type="PROSITE" id="PS50002">
    <property type="entry name" value="SH3"/>
    <property type="match status" value="3"/>
</dbReference>
<dbReference type="Gene3D" id="2.30.30.40">
    <property type="entry name" value="SH3 Domains"/>
    <property type="match status" value="3"/>
</dbReference>
<evidence type="ECO:0000256" key="1">
    <source>
        <dbReference type="ARBA" id="ARBA00004125"/>
    </source>
</evidence>
<name>A0AAW0DH47_9AGAR</name>
<evidence type="ECO:0000256" key="9">
    <source>
        <dbReference type="ARBA" id="ARBA00023203"/>
    </source>
</evidence>
<dbReference type="InterPro" id="IPR013761">
    <property type="entry name" value="SAM/pointed_sf"/>
</dbReference>
<dbReference type="GO" id="GO:0003779">
    <property type="term" value="F:actin binding"/>
    <property type="evidence" value="ECO:0007669"/>
    <property type="project" value="UniProtKB-KW"/>
</dbReference>
<dbReference type="Pfam" id="PF00018">
    <property type="entry name" value="SH3_1"/>
    <property type="match status" value="3"/>
</dbReference>